<evidence type="ECO:0000256" key="4">
    <source>
        <dbReference type="ARBA" id="ARBA00022692"/>
    </source>
</evidence>
<feature type="domain" description="Bacterial sugar transferase" evidence="8">
    <location>
        <begin position="256"/>
        <end position="438"/>
    </location>
</feature>
<dbReference type="NCBIfam" id="TIGR03025">
    <property type="entry name" value="EPS_sugtrans"/>
    <property type="match status" value="1"/>
</dbReference>
<evidence type="ECO:0000256" key="2">
    <source>
        <dbReference type="ARBA" id="ARBA00006464"/>
    </source>
</evidence>
<feature type="transmembrane region" description="Helical" evidence="7">
    <location>
        <begin position="20"/>
        <end position="40"/>
    </location>
</feature>
<name>A0ABM8FFY1_9GAMM</name>
<protein>
    <recommendedName>
        <fullName evidence="8">Bacterial sugar transferase domain-containing protein</fullName>
    </recommendedName>
</protein>
<proteinExistence type="inferred from homology"/>
<dbReference type="Proteomes" id="UP001307608">
    <property type="component" value="Chromosome"/>
</dbReference>
<evidence type="ECO:0000256" key="3">
    <source>
        <dbReference type="ARBA" id="ARBA00022679"/>
    </source>
</evidence>
<evidence type="ECO:0000256" key="6">
    <source>
        <dbReference type="ARBA" id="ARBA00023136"/>
    </source>
</evidence>
<feature type="transmembrane region" description="Helical" evidence="7">
    <location>
        <begin position="46"/>
        <end position="65"/>
    </location>
</feature>
<reference evidence="9 10" key="1">
    <citation type="submission" date="2023-01" db="EMBL/GenBank/DDBJ databases">
        <title>Complete genome sequence of Marinomonas pontica strain 200518_36.</title>
        <authorList>
            <person name="Ueki S."/>
            <person name="Gajardo G."/>
            <person name="Maruyama F."/>
        </authorList>
    </citation>
    <scope>NUCLEOTIDE SEQUENCE [LARGE SCALE GENOMIC DNA]</scope>
    <source>
        <strain evidence="9 10">200518_36</strain>
    </source>
</reference>
<organism evidence="9 10">
    <name type="scientific">Marinomonas pontica</name>
    <dbReference type="NCBI Taxonomy" id="264739"/>
    <lineage>
        <taxon>Bacteria</taxon>
        <taxon>Pseudomonadati</taxon>
        <taxon>Pseudomonadota</taxon>
        <taxon>Gammaproteobacteria</taxon>
        <taxon>Oceanospirillales</taxon>
        <taxon>Oceanospirillaceae</taxon>
        <taxon>Marinomonas</taxon>
    </lineage>
</organism>
<comment type="similarity">
    <text evidence="2">Belongs to the bacterial sugar transferase family.</text>
</comment>
<evidence type="ECO:0000313" key="9">
    <source>
        <dbReference type="EMBL" id="BDX03987.1"/>
    </source>
</evidence>
<feature type="transmembrane region" description="Helical" evidence="7">
    <location>
        <begin position="111"/>
        <end position="129"/>
    </location>
</feature>
<keyword evidence="5 7" id="KW-1133">Transmembrane helix</keyword>
<dbReference type="InterPro" id="IPR017475">
    <property type="entry name" value="EPS_sugar_tfrase"/>
</dbReference>
<keyword evidence="6 7" id="KW-0472">Membrane</keyword>
<comment type="subcellular location">
    <subcellularLocation>
        <location evidence="1">Membrane</location>
        <topology evidence="1">Multi-pass membrane protein</topology>
    </subcellularLocation>
</comment>
<feature type="transmembrane region" description="Helical" evidence="7">
    <location>
        <begin position="258"/>
        <end position="280"/>
    </location>
</feature>
<dbReference type="PANTHER" id="PTHR30576">
    <property type="entry name" value="COLANIC BIOSYNTHESIS UDP-GLUCOSE LIPID CARRIER TRANSFERASE"/>
    <property type="match status" value="1"/>
</dbReference>
<keyword evidence="3" id="KW-0808">Transferase</keyword>
<dbReference type="Pfam" id="PF02397">
    <property type="entry name" value="Bac_transf"/>
    <property type="match status" value="1"/>
</dbReference>
<dbReference type="Pfam" id="PF13727">
    <property type="entry name" value="CoA_binding_3"/>
    <property type="match status" value="1"/>
</dbReference>
<gene>
    <name evidence="9" type="ORF">MACH16_27350</name>
</gene>
<evidence type="ECO:0000256" key="5">
    <source>
        <dbReference type="ARBA" id="ARBA00022989"/>
    </source>
</evidence>
<dbReference type="RefSeq" id="WP_338268911.1">
    <property type="nucleotide sequence ID" value="NZ_AP027271.1"/>
</dbReference>
<sequence length="443" mass="51601">MTEKDIPRYQSIRVLLAYRLVDLCVPFFILAIVHFLLSSQTWHEPYTWLGGMAGLLFMVFTQLLGGYSRFVERSVAKKIEIVFKTWAFNVLLLMFIAYLNLAVLGLARSVILVWVVLTPFIILFTKVLINYKSRSTQQGRTEVLVLGDGYHFNEFELAQLKRHNIRLHPIDEYDEDVLHEKVEALSPDFLVINLDKSAEHKLVKQLTHLDLKGVQLLALHHFMENFLRKCYIPYESSELSYLERIRSYDRINFLVKRVLDVSAALSLGLITLPIMLYAALKIRRESPGPIIFSQARVARSGKELVIYKFRSMHVDAEKNGAQFAQEDDPRAYEFGAFMRKTRIDELPQLWNVLKGDLHFVGPRPERKVFTEKLEEDIPYYNERHLVSPGITGWAQVLYPYGANTEDARQKLMYDLYYIKHWSIWLEIETLIRTVLVVLGRKGL</sequence>
<dbReference type="PANTHER" id="PTHR30576:SF0">
    <property type="entry name" value="UNDECAPRENYL-PHOSPHATE N-ACETYLGALACTOSAMINYL 1-PHOSPHATE TRANSFERASE-RELATED"/>
    <property type="match status" value="1"/>
</dbReference>
<keyword evidence="10" id="KW-1185">Reference proteome</keyword>
<keyword evidence="4 7" id="KW-0812">Transmembrane</keyword>
<evidence type="ECO:0000313" key="10">
    <source>
        <dbReference type="Proteomes" id="UP001307608"/>
    </source>
</evidence>
<feature type="transmembrane region" description="Helical" evidence="7">
    <location>
        <begin position="86"/>
        <end position="105"/>
    </location>
</feature>
<dbReference type="InterPro" id="IPR003362">
    <property type="entry name" value="Bact_transf"/>
</dbReference>
<evidence type="ECO:0000256" key="1">
    <source>
        <dbReference type="ARBA" id="ARBA00004141"/>
    </source>
</evidence>
<evidence type="ECO:0000259" key="8">
    <source>
        <dbReference type="Pfam" id="PF02397"/>
    </source>
</evidence>
<dbReference type="EMBL" id="AP027271">
    <property type="protein sequence ID" value="BDX03987.1"/>
    <property type="molecule type" value="Genomic_DNA"/>
</dbReference>
<evidence type="ECO:0000256" key="7">
    <source>
        <dbReference type="SAM" id="Phobius"/>
    </source>
</evidence>
<accession>A0ABM8FFY1</accession>